<dbReference type="WBParaSite" id="PS1159_v2.g5449.t1">
    <property type="protein sequence ID" value="PS1159_v2.g5449.t1"/>
    <property type="gene ID" value="PS1159_v2.g5449"/>
</dbReference>
<proteinExistence type="predicted"/>
<name>A0AC35GHR9_9BILA</name>
<organism evidence="1 2">
    <name type="scientific">Panagrolaimus sp. PS1159</name>
    <dbReference type="NCBI Taxonomy" id="55785"/>
    <lineage>
        <taxon>Eukaryota</taxon>
        <taxon>Metazoa</taxon>
        <taxon>Ecdysozoa</taxon>
        <taxon>Nematoda</taxon>
        <taxon>Chromadorea</taxon>
        <taxon>Rhabditida</taxon>
        <taxon>Tylenchina</taxon>
        <taxon>Panagrolaimomorpha</taxon>
        <taxon>Panagrolaimoidea</taxon>
        <taxon>Panagrolaimidae</taxon>
        <taxon>Panagrolaimus</taxon>
    </lineage>
</organism>
<accession>A0AC35GHR9</accession>
<sequence length="345" mass="38206">VAGGHGFKRATGNGIEGLNQILKGDSTFKTMMPVQDLIKSLQNFVDIQLEQVGNSLVSKSPILLKDESLFVGDAIWPTITVEEKLESLASIGMHFTDKIPGFKVKAWDFPKELAPNLSEEERGDMARSSKYYTVMQVATEPSSYVVTRGNDLAKVFTLLLPVKCSCKFVVGKRVICQHILAVALKFPEINLLERMKEFLATETRDQRTQRQITTTSGMKKGTYRRHGNPDSRNNTTVIHTVLDLNTKRRLPHENDEIPCPPSKTRRVEPPNTQSSTTSIERLPRAPIKVIRPVLTSSSLLQTTASNPSATNRATGGVTAVLSQETTTQTSQTSRAATSFQQNMTF</sequence>
<evidence type="ECO:0000313" key="1">
    <source>
        <dbReference type="Proteomes" id="UP000887580"/>
    </source>
</evidence>
<dbReference type="Proteomes" id="UP000887580">
    <property type="component" value="Unplaced"/>
</dbReference>
<protein>
    <submittedName>
        <fullName evidence="2">SWIM-type domain-containing protein</fullName>
    </submittedName>
</protein>
<evidence type="ECO:0000313" key="2">
    <source>
        <dbReference type="WBParaSite" id="PS1159_v2.g5449.t1"/>
    </source>
</evidence>
<reference evidence="2" key="1">
    <citation type="submission" date="2022-11" db="UniProtKB">
        <authorList>
            <consortium name="WormBaseParasite"/>
        </authorList>
    </citation>
    <scope>IDENTIFICATION</scope>
</reference>